<dbReference type="InParanoid" id="A0A2G4YNN1"/>
<comment type="caution">
    <text evidence="1">The sequence shown here is derived from an EMBL/GenBank/DDBJ whole genome shotgun (WGS) entry which is preliminary data.</text>
</comment>
<dbReference type="AlphaFoldDB" id="A0A2G4YNN1"/>
<dbReference type="RefSeq" id="WP_099474520.1">
    <property type="nucleotide sequence ID" value="NZ_CP041025.1"/>
</dbReference>
<dbReference type="Gene3D" id="3.40.50.300">
    <property type="entry name" value="P-loop containing nucleotide triphosphate hydrolases"/>
    <property type="match status" value="1"/>
</dbReference>
<evidence type="ECO:0008006" key="3">
    <source>
        <dbReference type="Google" id="ProtNLM"/>
    </source>
</evidence>
<evidence type="ECO:0000313" key="1">
    <source>
        <dbReference type="EMBL" id="PHZ83932.1"/>
    </source>
</evidence>
<protein>
    <recommendedName>
        <fullName evidence="3">ImuA protein</fullName>
    </recommendedName>
</protein>
<dbReference type="SUPFAM" id="SSF52540">
    <property type="entry name" value="P-loop containing nucleoside triphosphate hydrolases"/>
    <property type="match status" value="1"/>
</dbReference>
<dbReference type="Proteomes" id="UP000229730">
    <property type="component" value="Unassembled WGS sequence"/>
</dbReference>
<sequence>MKITRSVSRVSAQEIAPQDRPLSLSFGVPEIDGHLAGGGLRLDAIHEFLPEDFTARAAAYGFLTALIGRLMRQGTGPVIFCDFQRRTADRLLPFGPGLMALGLDPGRLIHVQSASETDFFWSLEEALTCSRPLAVIGIAGETSLYDFTESKRLNLRAHRQGKPLFLLRAGETAGATACASRWRIGALPGARPSSQAGQSRRGFFLPPLGDPCWRLSLVRAQGSRPQAWPVRWDHETLRFHLAAPLAARTIGDPDRAPVRRTAGS</sequence>
<dbReference type="EMBL" id="PDEM01000030">
    <property type="protein sequence ID" value="PHZ83932.1"/>
    <property type="molecule type" value="Genomic_DNA"/>
</dbReference>
<dbReference type="OrthoDB" id="7202530at2"/>
<gene>
    <name evidence="1" type="ORF">CRD36_14460</name>
</gene>
<keyword evidence="2" id="KW-1185">Reference proteome</keyword>
<evidence type="ECO:0000313" key="2">
    <source>
        <dbReference type="Proteomes" id="UP000229730"/>
    </source>
</evidence>
<accession>A0A2G4YNN1</accession>
<dbReference type="InterPro" id="IPR027417">
    <property type="entry name" value="P-loop_NTPase"/>
</dbReference>
<organism evidence="1 2">
    <name type="scientific">Paremcibacter congregatus</name>
    <dbReference type="NCBI Taxonomy" id="2043170"/>
    <lineage>
        <taxon>Bacteria</taxon>
        <taxon>Pseudomonadati</taxon>
        <taxon>Pseudomonadota</taxon>
        <taxon>Alphaproteobacteria</taxon>
        <taxon>Emcibacterales</taxon>
        <taxon>Emcibacteraceae</taxon>
        <taxon>Paremcibacter</taxon>
    </lineage>
</organism>
<reference evidence="1 2" key="1">
    <citation type="submission" date="2017-10" db="EMBL/GenBank/DDBJ databases">
        <title>Frigbacter circumglobatus gen. nov. sp. nov., isolated from sediment cultured in situ.</title>
        <authorList>
            <person name="Zhao Z."/>
        </authorList>
    </citation>
    <scope>NUCLEOTIDE SEQUENCE [LARGE SCALE GENOMIC DNA]</scope>
    <source>
        <strain evidence="1 2">ZYL</strain>
    </source>
</reference>
<name>A0A2G4YNN1_9PROT</name>
<proteinExistence type="predicted"/>